<proteinExistence type="predicted"/>
<evidence type="ECO:0000256" key="1">
    <source>
        <dbReference type="SAM" id="MobiDB-lite"/>
    </source>
</evidence>
<dbReference type="AlphaFoldDB" id="A0A8T0HMC3"/>
<feature type="region of interest" description="Disordered" evidence="1">
    <location>
        <begin position="39"/>
        <end position="59"/>
    </location>
</feature>
<evidence type="ECO:0000313" key="2">
    <source>
        <dbReference type="EMBL" id="KAG0572030.1"/>
    </source>
</evidence>
<comment type="caution">
    <text evidence="2">The sequence shown here is derived from an EMBL/GenBank/DDBJ whole genome shotgun (WGS) entry which is preliminary data.</text>
</comment>
<accession>A0A8T0HMC3</accession>
<evidence type="ECO:0000313" key="3">
    <source>
        <dbReference type="Proteomes" id="UP000822688"/>
    </source>
</evidence>
<keyword evidence="3" id="KW-1185">Reference proteome</keyword>
<organism evidence="2 3">
    <name type="scientific">Ceratodon purpureus</name>
    <name type="common">Fire moss</name>
    <name type="synonym">Dicranum purpureum</name>
    <dbReference type="NCBI Taxonomy" id="3225"/>
    <lineage>
        <taxon>Eukaryota</taxon>
        <taxon>Viridiplantae</taxon>
        <taxon>Streptophyta</taxon>
        <taxon>Embryophyta</taxon>
        <taxon>Bryophyta</taxon>
        <taxon>Bryophytina</taxon>
        <taxon>Bryopsida</taxon>
        <taxon>Dicranidae</taxon>
        <taxon>Pseudoditrichales</taxon>
        <taxon>Ditrichaceae</taxon>
        <taxon>Ceratodon</taxon>
    </lineage>
</organism>
<dbReference type="Proteomes" id="UP000822688">
    <property type="component" value="Chromosome V"/>
</dbReference>
<reference evidence="2" key="1">
    <citation type="submission" date="2020-06" db="EMBL/GenBank/DDBJ databases">
        <title>WGS assembly of Ceratodon purpureus strain R40.</title>
        <authorList>
            <person name="Carey S.B."/>
            <person name="Jenkins J."/>
            <person name="Shu S."/>
            <person name="Lovell J.T."/>
            <person name="Sreedasyam A."/>
            <person name="Maumus F."/>
            <person name="Tiley G.P."/>
            <person name="Fernandez-Pozo N."/>
            <person name="Barry K."/>
            <person name="Chen C."/>
            <person name="Wang M."/>
            <person name="Lipzen A."/>
            <person name="Daum C."/>
            <person name="Saski C.A."/>
            <person name="Payton A.C."/>
            <person name="Mcbreen J.C."/>
            <person name="Conrad R.E."/>
            <person name="Kollar L.M."/>
            <person name="Olsson S."/>
            <person name="Huttunen S."/>
            <person name="Landis J.B."/>
            <person name="Wickett N.J."/>
            <person name="Johnson M.G."/>
            <person name="Rensing S.A."/>
            <person name="Grimwood J."/>
            <person name="Schmutz J."/>
            <person name="Mcdaniel S.F."/>
        </authorList>
    </citation>
    <scope>NUCLEOTIDE SEQUENCE</scope>
    <source>
        <strain evidence="2">R40</strain>
    </source>
</reference>
<gene>
    <name evidence="2" type="ORF">KC19_VG063400</name>
</gene>
<name>A0A8T0HMC3_CERPU</name>
<sequence length="104" mass="11219">LVPLSQHSHSCKLHGSGSAAVTCSFKMLAVLRTRFLPGGEAPAGEQGRGVGDGGRSGDGEVRELREWRWRCGFETRVRGFGNKPHFPPRVGFCSNASSVLRPRG</sequence>
<dbReference type="EMBL" id="CM026426">
    <property type="protein sequence ID" value="KAG0572030.1"/>
    <property type="molecule type" value="Genomic_DNA"/>
</dbReference>
<protein>
    <submittedName>
        <fullName evidence="2">Uncharacterized protein</fullName>
    </submittedName>
</protein>
<feature type="non-terminal residue" evidence="2">
    <location>
        <position position="1"/>
    </location>
</feature>